<evidence type="ECO:0000256" key="1">
    <source>
        <dbReference type="ARBA" id="ARBA00004651"/>
    </source>
</evidence>
<comment type="similarity">
    <text evidence="2">Belongs to the TrkH potassium transport family.</text>
</comment>
<evidence type="ECO:0000313" key="11">
    <source>
        <dbReference type="Proteomes" id="UP001171945"/>
    </source>
</evidence>
<evidence type="ECO:0000256" key="6">
    <source>
        <dbReference type="ARBA" id="ARBA00022989"/>
    </source>
</evidence>
<feature type="transmembrane region" description="Helical" evidence="9">
    <location>
        <begin position="348"/>
        <end position="369"/>
    </location>
</feature>
<evidence type="ECO:0000256" key="5">
    <source>
        <dbReference type="ARBA" id="ARBA00022692"/>
    </source>
</evidence>
<keyword evidence="5 9" id="KW-0812">Transmembrane</keyword>
<feature type="non-terminal residue" evidence="10">
    <location>
        <position position="1"/>
    </location>
</feature>
<feature type="transmembrane region" description="Helical" evidence="9">
    <location>
        <begin position="403"/>
        <end position="426"/>
    </location>
</feature>
<feature type="transmembrane region" description="Helical" evidence="9">
    <location>
        <begin position="173"/>
        <end position="192"/>
    </location>
</feature>
<reference evidence="10" key="1">
    <citation type="submission" date="2023-06" db="EMBL/GenBank/DDBJ databases">
        <title>Uncultivated large filamentous bacteria from sulfidic sediments reveal new species and different genomic features in energy metabolism and defense.</title>
        <authorList>
            <person name="Fonseca A."/>
        </authorList>
    </citation>
    <scope>NUCLEOTIDE SEQUENCE</scope>
    <source>
        <strain evidence="10">HSG4</strain>
    </source>
</reference>
<evidence type="ECO:0000313" key="10">
    <source>
        <dbReference type="EMBL" id="MDM8562882.1"/>
    </source>
</evidence>
<organism evidence="10 11">
    <name type="scientific">Candidatus Marithioploca araucensis</name>
    <dbReference type="NCBI Taxonomy" id="70273"/>
    <lineage>
        <taxon>Bacteria</taxon>
        <taxon>Pseudomonadati</taxon>
        <taxon>Pseudomonadota</taxon>
        <taxon>Gammaproteobacteria</taxon>
        <taxon>Thiotrichales</taxon>
        <taxon>Thiotrichaceae</taxon>
        <taxon>Candidatus Marithioploca</taxon>
    </lineage>
</organism>
<dbReference type="PANTHER" id="PTHR32024">
    <property type="entry name" value="TRK SYSTEM POTASSIUM UPTAKE PROTEIN TRKG-RELATED"/>
    <property type="match status" value="1"/>
</dbReference>
<evidence type="ECO:0000256" key="3">
    <source>
        <dbReference type="ARBA" id="ARBA00022448"/>
    </source>
</evidence>
<evidence type="ECO:0000256" key="2">
    <source>
        <dbReference type="ARBA" id="ARBA00009137"/>
    </source>
</evidence>
<feature type="transmembrane region" description="Helical" evidence="9">
    <location>
        <begin position="125"/>
        <end position="152"/>
    </location>
</feature>
<keyword evidence="4" id="KW-1003">Cell membrane</keyword>
<evidence type="ECO:0000256" key="9">
    <source>
        <dbReference type="SAM" id="Phobius"/>
    </source>
</evidence>
<keyword evidence="8 9" id="KW-0472">Membrane</keyword>
<keyword evidence="11" id="KW-1185">Reference proteome</keyword>
<evidence type="ECO:0000256" key="8">
    <source>
        <dbReference type="ARBA" id="ARBA00023136"/>
    </source>
</evidence>
<evidence type="ECO:0000256" key="4">
    <source>
        <dbReference type="ARBA" id="ARBA00022475"/>
    </source>
</evidence>
<proteinExistence type="inferred from homology"/>
<dbReference type="PANTHER" id="PTHR32024:SF2">
    <property type="entry name" value="TRK SYSTEM POTASSIUM UPTAKE PROTEIN TRKG-RELATED"/>
    <property type="match status" value="1"/>
</dbReference>
<keyword evidence="6 9" id="KW-1133">Transmembrane helix</keyword>
<comment type="caution">
    <text evidence="10">The sequence shown here is derived from an EMBL/GenBank/DDBJ whole genome shotgun (WGS) entry which is preliminary data.</text>
</comment>
<protein>
    <submittedName>
        <fullName evidence="10">Potassium transporter TrkG</fullName>
    </submittedName>
</protein>
<feature type="transmembrane region" description="Helical" evidence="9">
    <location>
        <begin position="465"/>
        <end position="489"/>
    </location>
</feature>
<dbReference type="Pfam" id="PF02386">
    <property type="entry name" value="TrkH"/>
    <property type="match status" value="2"/>
</dbReference>
<feature type="transmembrane region" description="Helical" evidence="9">
    <location>
        <begin position="27"/>
        <end position="46"/>
    </location>
</feature>
<dbReference type="EMBL" id="JAUCGM010000334">
    <property type="protein sequence ID" value="MDM8562882.1"/>
    <property type="molecule type" value="Genomic_DNA"/>
</dbReference>
<feature type="transmembrane region" description="Helical" evidence="9">
    <location>
        <begin position="229"/>
        <end position="249"/>
    </location>
</feature>
<feature type="transmembrane region" description="Helical" evidence="9">
    <location>
        <begin position="527"/>
        <end position="553"/>
    </location>
</feature>
<accession>A0ABT7VTI0</accession>
<keyword evidence="3" id="KW-0813">Transport</keyword>
<keyword evidence="7" id="KW-0406">Ion transport</keyword>
<dbReference type="Proteomes" id="UP001171945">
    <property type="component" value="Unassembled WGS sequence"/>
</dbReference>
<comment type="subcellular location">
    <subcellularLocation>
        <location evidence="1">Cell membrane</location>
        <topology evidence="1">Multi-pass membrane protein</topology>
    </subcellularLocation>
</comment>
<dbReference type="InterPro" id="IPR003445">
    <property type="entry name" value="Cat_transpt"/>
</dbReference>
<gene>
    <name evidence="10" type="ORF">QUF54_05960</name>
</gene>
<feature type="transmembrane region" description="Helical" evidence="9">
    <location>
        <begin position="58"/>
        <end position="80"/>
    </location>
</feature>
<name>A0ABT7VTI0_9GAMM</name>
<sequence length="555" mass="61713">LLLISFSLTLLPPMGVSLWYQDEGLRAFIIAFFVMSGMGVLCWFPARHKKKELHLHDGFMITAVFWTVLSVVGALPFLLIPNYEMTLAQAVFEAVSGFTTTGATVINQLGSLPKSILYYRQQLQWLGGLGIIVLAVAVLPMLGIGGMQLYKAETPGPMRDEKLTPRIGQTAKALLYIYISLTLACAIAYWIAGMTLFDAIGHSFSTVATGGFSTHDASLGYYNSPVIEIIAMIFIILGSLNFTVHFVVWHKYLFPINHRDTRNRVFSKNSVSERRIKSLKISAERFKRVFSKNSVYEQRIKSLKIYASRLKRVFSKNSVFELLKSLKIYASQLKKGLHHYWQDIQGRVFINIVLVLIAITVIVLMWQGVYTHFWTALRHGSFAVISIISSTGYITADFSVWPLFLPVLILGSGFIGGCVGSTAGGFRVIRLILLYKQAIREIMRLIHPNAVIAVKIGQKKVPDNVAQAVGGFALLYMASYVFLSLLFLATGVDYLTAFSGVAATLNMTGPALGNIAVTYGDISDTGLWILSFAMLLARLEIFTLLVLLTPAFWRR</sequence>
<evidence type="ECO:0000256" key="7">
    <source>
        <dbReference type="ARBA" id="ARBA00023065"/>
    </source>
</evidence>